<dbReference type="PANTHER" id="PTHR47926:SF440">
    <property type="entry name" value="REPEAT-CONTAINING PROTEIN, PUTATIVE-RELATED"/>
    <property type="match status" value="1"/>
</dbReference>
<accession>A0AAU9NMB8</accession>
<feature type="repeat" description="PPR" evidence="2">
    <location>
        <begin position="256"/>
        <end position="290"/>
    </location>
</feature>
<feature type="repeat" description="PPR" evidence="2">
    <location>
        <begin position="54"/>
        <end position="88"/>
    </location>
</feature>
<dbReference type="PANTHER" id="PTHR47926">
    <property type="entry name" value="PENTATRICOPEPTIDE REPEAT-CONTAINING PROTEIN"/>
    <property type="match status" value="1"/>
</dbReference>
<dbReference type="Pfam" id="PF12854">
    <property type="entry name" value="PPR_1"/>
    <property type="match status" value="1"/>
</dbReference>
<evidence type="ECO:0008006" key="5">
    <source>
        <dbReference type="Google" id="ProtNLM"/>
    </source>
</evidence>
<dbReference type="GO" id="GO:0009451">
    <property type="term" value="P:RNA modification"/>
    <property type="evidence" value="ECO:0007669"/>
    <property type="project" value="InterPro"/>
</dbReference>
<name>A0AAU9NMB8_9ASTR</name>
<dbReference type="InterPro" id="IPR046848">
    <property type="entry name" value="E_motif"/>
</dbReference>
<dbReference type="Proteomes" id="UP001157418">
    <property type="component" value="Unassembled WGS sequence"/>
</dbReference>
<dbReference type="InterPro" id="IPR002885">
    <property type="entry name" value="PPR_rpt"/>
</dbReference>
<comment type="caution">
    <text evidence="3">The sequence shown here is derived from an EMBL/GenBank/DDBJ whole genome shotgun (WGS) entry which is preliminary data.</text>
</comment>
<feature type="repeat" description="PPR" evidence="2">
    <location>
        <begin position="388"/>
        <end position="422"/>
    </location>
</feature>
<dbReference type="InterPro" id="IPR011990">
    <property type="entry name" value="TPR-like_helical_dom_sf"/>
</dbReference>
<protein>
    <recommendedName>
        <fullName evidence="5">Pentatricopeptide repeat-containing protein</fullName>
    </recommendedName>
</protein>
<proteinExistence type="predicted"/>
<evidence type="ECO:0000256" key="1">
    <source>
        <dbReference type="ARBA" id="ARBA00022737"/>
    </source>
</evidence>
<keyword evidence="4" id="KW-1185">Reference proteome</keyword>
<evidence type="ECO:0000256" key="2">
    <source>
        <dbReference type="PROSITE-ProRule" id="PRU00708"/>
    </source>
</evidence>
<dbReference type="Pfam" id="PF01535">
    <property type="entry name" value="PPR"/>
    <property type="match status" value="4"/>
</dbReference>
<feature type="repeat" description="PPR" evidence="2">
    <location>
        <begin position="357"/>
        <end position="387"/>
    </location>
</feature>
<dbReference type="Pfam" id="PF20431">
    <property type="entry name" value="E_motif"/>
    <property type="match status" value="1"/>
</dbReference>
<dbReference type="NCBIfam" id="TIGR00756">
    <property type="entry name" value="PPR"/>
    <property type="match status" value="9"/>
</dbReference>
<gene>
    <name evidence="3" type="ORF">LVIROSA_LOCUS25175</name>
</gene>
<dbReference type="SUPFAM" id="SSF48452">
    <property type="entry name" value="TPR-like"/>
    <property type="match status" value="1"/>
</dbReference>
<keyword evidence="1" id="KW-0677">Repeat</keyword>
<dbReference type="PROSITE" id="PS51375">
    <property type="entry name" value="PPR"/>
    <property type="match status" value="6"/>
</dbReference>
<evidence type="ECO:0000313" key="4">
    <source>
        <dbReference type="Proteomes" id="UP001157418"/>
    </source>
</evidence>
<dbReference type="GO" id="GO:0003723">
    <property type="term" value="F:RNA binding"/>
    <property type="evidence" value="ECO:0007669"/>
    <property type="project" value="InterPro"/>
</dbReference>
<feature type="repeat" description="PPR" evidence="2">
    <location>
        <begin position="155"/>
        <end position="189"/>
    </location>
</feature>
<dbReference type="FunFam" id="1.25.40.10:FF:000348">
    <property type="entry name" value="Pentatricopeptide repeat-containing protein chloroplastic"/>
    <property type="match status" value="1"/>
</dbReference>
<reference evidence="3 4" key="1">
    <citation type="submission" date="2022-01" db="EMBL/GenBank/DDBJ databases">
        <authorList>
            <person name="Xiong W."/>
            <person name="Schranz E."/>
        </authorList>
    </citation>
    <scope>NUCLEOTIDE SEQUENCE [LARGE SCALE GENOMIC DNA]</scope>
</reference>
<evidence type="ECO:0000313" key="3">
    <source>
        <dbReference type="EMBL" id="CAH1438946.1"/>
    </source>
</evidence>
<sequence length="568" mass="64316">MEKLVFVKELHARLIKTHLHTDPSSIFPVIQSYSLQPSNLQRTLFVFDQIERPTLSIWNIVIRCFAQSDRPVFALHLFDEMRDRGLIGNNLTSIYVLKACGRAQDASYGEKIHAHSFKMGFRSYLYVCNSLIHMYASCKQLECAKRVFDEMPERDLVSWNSMICGYSQSNRYKEVLRLFDLLQEADLIADSVTMVKVILACINIGDKSIGLSMAKYIKDNIIKMDVYLGNTLIDMHGRHGSMDLAREVFDEMEEQNVVSWNAMISGYAKAGDLTDARKLFDKMPKRDVISWTTMITGYSQSSQFSDALTLFIDMMNTNIKPDEITVASVLSACAHLGSIDMGKSVHDYICKNNIKQDLYVGNSLIDMYCKCGSTEKALEVFQKLEHKDSVSWTSVISGLAVNGNANYALDLFSNMLMENTKPSHGTYVGVLLACAHAGMVDKGLEYFESMKRDYGLHPEMKHYGCVVDMLSRSGDVERAYEFMKEMPMDPDVIIWRMLLGACKLQGNIVIGEIATNRLLELDPDNSGNYVLSSNIYASAERWDDAMKMRKLLKKGDVFKPLGWSCLQV</sequence>
<dbReference type="InterPro" id="IPR046960">
    <property type="entry name" value="PPR_At4g14850-like_plant"/>
</dbReference>
<dbReference type="EMBL" id="CAKMRJ010004445">
    <property type="protein sequence ID" value="CAH1438946.1"/>
    <property type="molecule type" value="Genomic_DNA"/>
</dbReference>
<dbReference type="Gene3D" id="1.25.40.10">
    <property type="entry name" value="Tetratricopeptide repeat domain"/>
    <property type="match status" value="3"/>
</dbReference>
<dbReference type="AlphaFoldDB" id="A0AAU9NMB8"/>
<feature type="repeat" description="PPR" evidence="2">
    <location>
        <begin position="225"/>
        <end position="255"/>
    </location>
</feature>
<dbReference type="FunFam" id="1.25.40.10:FF:000427">
    <property type="entry name" value="Pentatricopeptide repeat-containing protein chloroplastic"/>
    <property type="match status" value="1"/>
</dbReference>
<organism evidence="3 4">
    <name type="scientific">Lactuca virosa</name>
    <dbReference type="NCBI Taxonomy" id="75947"/>
    <lineage>
        <taxon>Eukaryota</taxon>
        <taxon>Viridiplantae</taxon>
        <taxon>Streptophyta</taxon>
        <taxon>Embryophyta</taxon>
        <taxon>Tracheophyta</taxon>
        <taxon>Spermatophyta</taxon>
        <taxon>Magnoliopsida</taxon>
        <taxon>eudicotyledons</taxon>
        <taxon>Gunneridae</taxon>
        <taxon>Pentapetalae</taxon>
        <taxon>asterids</taxon>
        <taxon>campanulids</taxon>
        <taxon>Asterales</taxon>
        <taxon>Asteraceae</taxon>
        <taxon>Cichorioideae</taxon>
        <taxon>Cichorieae</taxon>
        <taxon>Lactucinae</taxon>
        <taxon>Lactuca</taxon>
    </lineage>
</organism>
<dbReference type="Pfam" id="PF13041">
    <property type="entry name" value="PPR_2"/>
    <property type="match status" value="2"/>
</dbReference>
<dbReference type="FunFam" id="1.25.40.10:FF:000090">
    <property type="entry name" value="Pentatricopeptide repeat-containing protein, chloroplastic"/>
    <property type="match status" value="1"/>
</dbReference>